<accession>A0A2W4UIK9</accession>
<reference evidence="1 2" key="2">
    <citation type="submission" date="2018-06" db="EMBL/GenBank/DDBJ databases">
        <title>Metagenomic assembly of (sub)arctic Cyanobacteria and their associated microbiome from non-axenic cultures.</title>
        <authorList>
            <person name="Baurain D."/>
        </authorList>
    </citation>
    <scope>NUCLEOTIDE SEQUENCE [LARGE SCALE GENOMIC DNA]</scope>
    <source>
        <strain evidence="1">ULC129bin1</strain>
    </source>
</reference>
<dbReference type="AlphaFoldDB" id="A0A2W4UIK9"/>
<protein>
    <recommendedName>
        <fullName evidence="3">PTPA-CTERM sorting domain-containing protein</fullName>
    </recommendedName>
</protein>
<sequence>MNSLEVAQTRSFTDAVFGKQEDSAYVDLVAGLNGSITSVVWEKSGNGRFKIDNIGVVPTPALLPGLIGMGVAALRKRKQVREGQEA</sequence>
<dbReference type="Proteomes" id="UP000249354">
    <property type="component" value="Unassembled WGS sequence"/>
</dbReference>
<dbReference type="EMBL" id="QBMC01000023">
    <property type="protein sequence ID" value="PZO21126.1"/>
    <property type="molecule type" value="Genomic_DNA"/>
</dbReference>
<evidence type="ECO:0000313" key="1">
    <source>
        <dbReference type="EMBL" id="PZO21126.1"/>
    </source>
</evidence>
<proteinExistence type="predicted"/>
<organism evidence="1 2">
    <name type="scientific">Leptolyngbya foveolarum</name>
    <dbReference type="NCBI Taxonomy" id="47253"/>
    <lineage>
        <taxon>Bacteria</taxon>
        <taxon>Bacillati</taxon>
        <taxon>Cyanobacteriota</taxon>
        <taxon>Cyanophyceae</taxon>
        <taxon>Leptolyngbyales</taxon>
        <taxon>Leptolyngbyaceae</taxon>
        <taxon>Leptolyngbya group</taxon>
        <taxon>Leptolyngbya</taxon>
    </lineage>
</organism>
<name>A0A2W4UIK9_9CYAN</name>
<reference evidence="2" key="1">
    <citation type="submission" date="2018-04" db="EMBL/GenBank/DDBJ databases">
        <authorList>
            <person name="Cornet L."/>
        </authorList>
    </citation>
    <scope>NUCLEOTIDE SEQUENCE [LARGE SCALE GENOMIC DNA]</scope>
</reference>
<comment type="caution">
    <text evidence="1">The sequence shown here is derived from an EMBL/GenBank/DDBJ whole genome shotgun (WGS) entry which is preliminary data.</text>
</comment>
<evidence type="ECO:0000313" key="2">
    <source>
        <dbReference type="Proteomes" id="UP000249354"/>
    </source>
</evidence>
<evidence type="ECO:0008006" key="3">
    <source>
        <dbReference type="Google" id="ProtNLM"/>
    </source>
</evidence>
<dbReference type="NCBIfam" id="NF033465">
    <property type="entry name" value="PTPA-CTERM"/>
    <property type="match status" value="1"/>
</dbReference>
<gene>
    <name evidence="1" type="ORF">DCF25_05630</name>
</gene>